<dbReference type="AlphaFoldDB" id="A0A4R8WL04"/>
<accession>A0A4R8WL04</accession>
<dbReference type="InterPro" id="IPR011004">
    <property type="entry name" value="Trimer_LpxA-like_sf"/>
</dbReference>
<organism evidence="1 2">
    <name type="scientific">Cryobacterium algoritolerans</name>
    <dbReference type="NCBI Taxonomy" id="1259184"/>
    <lineage>
        <taxon>Bacteria</taxon>
        <taxon>Bacillati</taxon>
        <taxon>Actinomycetota</taxon>
        <taxon>Actinomycetes</taxon>
        <taxon>Micrococcales</taxon>
        <taxon>Microbacteriaceae</taxon>
        <taxon>Cryobacterium</taxon>
    </lineage>
</organism>
<dbReference type="EMBL" id="SOFP01000066">
    <property type="protein sequence ID" value="TFC12024.1"/>
    <property type="molecule type" value="Genomic_DNA"/>
</dbReference>
<dbReference type="RefSeq" id="WP_134568526.1">
    <property type="nucleotide sequence ID" value="NZ_SOFP01000066.1"/>
</dbReference>
<proteinExistence type="predicted"/>
<gene>
    <name evidence="1" type="ORF">E3O19_13810</name>
</gene>
<evidence type="ECO:0000313" key="1">
    <source>
        <dbReference type="EMBL" id="TFC12024.1"/>
    </source>
</evidence>
<dbReference type="Proteomes" id="UP000298412">
    <property type="component" value="Unassembled WGS sequence"/>
</dbReference>
<dbReference type="SUPFAM" id="SSF51161">
    <property type="entry name" value="Trimeric LpxA-like enzymes"/>
    <property type="match status" value="1"/>
</dbReference>
<comment type="caution">
    <text evidence="1">The sequence shown here is derived from an EMBL/GenBank/DDBJ whole genome shotgun (WGS) entry which is preliminary data.</text>
</comment>
<dbReference type="OrthoDB" id="9815592at2"/>
<name>A0A4R8WL04_9MICO</name>
<protein>
    <recommendedName>
        <fullName evidence="3">Acyltransferase</fullName>
    </recommendedName>
</protein>
<evidence type="ECO:0000313" key="2">
    <source>
        <dbReference type="Proteomes" id="UP000298412"/>
    </source>
</evidence>
<sequence>MTSVPSLLLGLLPASRVKNWMLNRAGHSIHKSAMIGPILVVGATRLDISEGARIGPFNVFRNVNELRLGPFSEIGQWNWVSAAPFLVEAQQVETAGVLRVGGHSAITSRHYFDVSGGVIVGAFSTIAGVRSVFMTHGIDVVDGVLDTKSIEIGEYAMVGGSCSLVLGARVPPYSVVAMGSVVIAGLTESHALYAGAPAKFKKRLDAGVYANRERGPVQPRRPKL</sequence>
<dbReference type="Gene3D" id="2.160.10.10">
    <property type="entry name" value="Hexapeptide repeat proteins"/>
    <property type="match status" value="1"/>
</dbReference>
<evidence type="ECO:0008006" key="3">
    <source>
        <dbReference type="Google" id="ProtNLM"/>
    </source>
</evidence>
<keyword evidence="2" id="KW-1185">Reference proteome</keyword>
<reference evidence="1 2" key="1">
    <citation type="submission" date="2019-03" db="EMBL/GenBank/DDBJ databases">
        <title>Genomics of glacier-inhabiting Cryobacterium strains.</title>
        <authorList>
            <person name="Liu Q."/>
            <person name="Xin Y.-H."/>
        </authorList>
    </citation>
    <scope>NUCLEOTIDE SEQUENCE [LARGE SCALE GENOMIC DNA]</scope>
    <source>
        <strain evidence="1 2">MDT1-3</strain>
    </source>
</reference>